<feature type="non-terminal residue" evidence="2">
    <location>
        <position position="1"/>
    </location>
</feature>
<feature type="domain" description="Lipoxygenase" evidence="1">
    <location>
        <begin position="1"/>
        <end position="72"/>
    </location>
</feature>
<name>A0A7K7VT58_EUDEL</name>
<accession>A0A7K7VT58</accession>
<keyword evidence="3" id="KW-1185">Reference proteome</keyword>
<protein>
    <submittedName>
        <fullName evidence="2">LOXE3 isomerase</fullName>
    </submittedName>
</protein>
<dbReference type="GO" id="GO:0046872">
    <property type="term" value="F:metal ion binding"/>
    <property type="evidence" value="ECO:0007669"/>
    <property type="project" value="InterPro"/>
</dbReference>
<comment type="caution">
    <text evidence="2">The sequence shown here is derived from an EMBL/GenBank/DDBJ whole genome shotgun (WGS) entry which is preliminary data.</text>
</comment>
<dbReference type="InterPro" id="IPR036226">
    <property type="entry name" value="LipOase_C_sf"/>
</dbReference>
<feature type="non-terminal residue" evidence="2">
    <location>
        <position position="72"/>
    </location>
</feature>
<gene>
    <name evidence="2" type="primary">Aloxe3</name>
    <name evidence="2" type="ORF">EUDELE_R14596</name>
</gene>
<dbReference type="AlphaFoldDB" id="A0A7K7VT58"/>
<evidence type="ECO:0000313" key="2">
    <source>
        <dbReference type="EMBL" id="NXA44148.1"/>
    </source>
</evidence>
<reference evidence="2 3" key="1">
    <citation type="submission" date="2019-09" db="EMBL/GenBank/DDBJ databases">
        <title>Bird 10,000 Genomes (B10K) Project - Family phase.</title>
        <authorList>
            <person name="Zhang G."/>
        </authorList>
    </citation>
    <scope>NUCLEOTIDE SEQUENCE [LARGE SCALE GENOMIC DNA]</scope>
    <source>
        <strain evidence="2">B10K-LSUMZ-16893</strain>
    </source>
</reference>
<dbReference type="InterPro" id="IPR013819">
    <property type="entry name" value="LipOase_C"/>
</dbReference>
<dbReference type="OrthoDB" id="407298at2759"/>
<dbReference type="Proteomes" id="UP000533954">
    <property type="component" value="Unassembled WGS sequence"/>
</dbReference>
<organism evidence="2 3">
    <name type="scientific">Eudromia elegans</name>
    <name type="common">Elegant crested-tinamou</name>
    <dbReference type="NCBI Taxonomy" id="8805"/>
    <lineage>
        <taxon>Eukaryota</taxon>
        <taxon>Metazoa</taxon>
        <taxon>Chordata</taxon>
        <taxon>Craniata</taxon>
        <taxon>Vertebrata</taxon>
        <taxon>Euteleostomi</taxon>
        <taxon>Archelosauria</taxon>
        <taxon>Archosauria</taxon>
        <taxon>Dinosauria</taxon>
        <taxon>Saurischia</taxon>
        <taxon>Theropoda</taxon>
        <taxon>Coelurosauria</taxon>
        <taxon>Aves</taxon>
        <taxon>Palaeognathae</taxon>
        <taxon>Tinamiformes</taxon>
        <taxon>Tinamidae</taxon>
        <taxon>Eudromia</taxon>
    </lineage>
</organism>
<evidence type="ECO:0000259" key="1">
    <source>
        <dbReference type="PROSITE" id="PS51393"/>
    </source>
</evidence>
<proteinExistence type="predicted"/>
<dbReference type="GO" id="GO:0016853">
    <property type="term" value="F:isomerase activity"/>
    <property type="evidence" value="ECO:0007669"/>
    <property type="project" value="UniProtKB-KW"/>
</dbReference>
<keyword evidence="2" id="KW-0413">Isomerase</keyword>
<dbReference type="GO" id="GO:0016702">
    <property type="term" value="F:oxidoreductase activity, acting on single donors with incorporation of molecular oxygen, incorporation of two atoms of oxygen"/>
    <property type="evidence" value="ECO:0007669"/>
    <property type="project" value="InterPro"/>
</dbReference>
<dbReference type="EMBL" id="VZSX01000475">
    <property type="protein sequence ID" value="NXA44148.1"/>
    <property type="molecule type" value="Genomic_DNA"/>
</dbReference>
<sequence>MREPPPTSKAPISEQEFLDALPAVNTSSVTLAVLWVLRNEPLDMRPLGCYPEELFTEEAPRRLIGAFQRRLA</sequence>
<dbReference type="SUPFAM" id="SSF48484">
    <property type="entry name" value="Lipoxigenase"/>
    <property type="match status" value="1"/>
</dbReference>
<evidence type="ECO:0000313" key="3">
    <source>
        <dbReference type="Proteomes" id="UP000533954"/>
    </source>
</evidence>
<dbReference type="Gene3D" id="1.20.245.10">
    <property type="entry name" value="Lipoxygenase-1, Domain 5"/>
    <property type="match status" value="1"/>
</dbReference>
<dbReference type="PROSITE" id="PS51393">
    <property type="entry name" value="LIPOXYGENASE_3"/>
    <property type="match status" value="1"/>
</dbReference>